<comment type="similarity">
    <text evidence="1 4">Belongs to the class-II aminoacyl-tRNA synthetase family.</text>
</comment>
<dbReference type="Pfam" id="PF03129">
    <property type="entry name" value="HGTP_anticodon"/>
    <property type="match status" value="1"/>
</dbReference>
<accession>A0A1Z1MKH8</accession>
<proteinExistence type="inferred from homology"/>
<dbReference type="GO" id="GO:0005524">
    <property type="term" value="F:ATP binding"/>
    <property type="evidence" value="ECO:0007669"/>
    <property type="project" value="UniProtKB-UniRule"/>
</dbReference>
<dbReference type="InterPro" id="IPR041715">
    <property type="entry name" value="HisRS-like_core"/>
</dbReference>
<reference evidence="7" key="1">
    <citation type="journal article" date="2017" name="J. Phycol.">
        <title>Analysis of chloroplast genomes and a supermatrix inform reclassification of the Rhodomelaceae (Rhodophyta).</title>
        <authorList>
            <person name="Diaz-Tapia P."/>
            <person name="Maggs C.A."/>
            <person name="West J.A."/>
            <person name="Verbruggen H."/>
        </authorList>
    </citation>
    <scope>NUCLEOTIDE SEQUENCE</scope>
    <source>
        <strain evidence="7">PD1020</strain>
    </source>
</reference>
<keyword evidence="2 4" id="KW-0547">Nucleotide-binding</keyword>
<dbReference type="EMBL" id="MF101441">
    <property type="protein sequence ID" value="ARW66305.1"/>
    <property type="molecule type" value="Genomic_DNA"/>
</dbReference>
<feature type="binding site" evidence="5">
    <location>
        <position position="128"/>
    </location>
    <ligand>
        <name>L-histidine</name>
        <dbReference type="ChEBI" id="CHEBI:57595"/>
    </ligand>
</feature>
<evidence type="ECO:0000256" key="1">
    <source>
        <dbReference type="ARBA" id="ARBA00008226"/>
    </source>
</evidence>
<dbReference type="PIRSF" id="PIRSF001549">
    <property type="entry name" value="His-tRNA_synth"/>
    <property type="match status" value="1"/>
</dbReference>
<keyword evidence="4" id="KW-0030">Aminoacyl-tRNA synthetase</keyword>
<dbReference type="Gene3D" id="3.30.930.10">
    <property type="entry name" value="Bira Bifunctional Protein, Domain 2"/>
    <property type="match status" value="1"/>
</dbReference>
<dbReference type="Pfam" id="PF13393">
    <property type="entry name" value="tRNA-synt_His"/>
    <property type="match status" value="1"/>
</dbReference>
<dbReference type="CDD" id="cd00773">
    <property type="entry name" value="HisRS-like_core"/>
    <property type="match status" value="1"/>
</dbReference>
<dbReference type="NCBIfam" id="TIGR00442">
    <property type="entry name" value="hisS"/>
    <property type="match status" value="1"/>
</dbReference>
<protein>
    <recommendedName>
        <fullName evidence="4">Histidine--tRNA ligase, chloroplastic</fullName>
        <ecNumber evidence="4">6.1.1.21</ecNumber>
    </recommendedName>
    <alternativeName>
        <fullName evidence="4">Histidyl-tRNA synthetase</fullName>
        <shortName evidence="4">HisRS</shortName>
    </alternativeName>
</protein>
<comment type="catalytic activity">
    <reaction evidence="3 4">
        <text>tRNA(His) + L-histidine + ATP = L-histidyl-tRNA(His) + AMP + diphosphate + H(+)</text>
        <dbReference type="Rhea" id="RHEA:17313"/>
        <dbReference type="Rhea" id="RHEA-COMP:9665"/>
        <dbReference type="Rhea" id="RHEA-COMP:9689"/>
        <dbReference type="ChEBI" id="CHEBI:15378"/>
        <dbReference type="ChEBI" id="CHEBI:30616"/>
        <dbReference type="ChEBI" id="CHEBI:33019"/>
        <dbReference type="ChEBI" id="CHEBI:57595"/>
        <dbReference type="ChEBI" id="CHEBI:78442"/>
        <dbReference type="ChEBI" id="CHEBI:78527"/>
        <dbReference type="ChEBI" id="CHEBI:456215"/>
        <dbReference type="EC" id="6.1.1.21"/>
    </reaction>
</comment>
<evidence type="ECO:0000313" key="7">
    <source>
        <dbReference type="EMBL" id="ARW66305.1"/>
    </source>
</evidence>
<keyword evidence="4 7" id="KW-0436">Ligase</keyword>
<evidence type="ECO:0000256" key="3">
    <source>
        <dbReference type="ARBA" id="ARBA00047639"/>
    </source>
</evidence>
<feature type="binding site" evidence="5">
    <location>
        <position position="255"/>
    </location>
    <ligand>
        <name>L-histidine</name>
        <dbReference type="ChEBI" id="CHEBI:57595"/>
    </ligand>
</feature>
<evidence type="ECO:0000256" key="2">
    <source>
        <dbReference type="ARBA" id="ARBA00022741"/>
    </source>
</evidence>
<dbReference type="PROSITE" id="PS50862">
    <property type="entry name" value="AA_TRNA_LIGASE_II"/>
    <property type="match status" value="1"/>
</dbReference>
<evidence type="ECO:0000256" key="4">
    <source>
        <dbReference type="HAMAP-Rule" id="MF_00127"/>
    </source>
</evidence>
<feature type="binding site" evidence="5">
    <location>
        <position position="124"/>
    </location>
    <ligand>
        <name>L-histidine</name>
        <dbReference type="ChEBI" id="CHEBI:57595"/>
    </ligand>
</feature>
<dbReference type="EC" id="6.1.1.21" evidence="4"/>
<dbReference type="GO" id="GO:0006427">
    <property type="term" value="P:histidyl-tRNA aminoacylation"/>
    <property type="evidence" value="ECO:0007669"/>
    <property type="project" value="UniProtKB-UniRule"/>
</dbReference>
<dbReference type="PANTHER" id="PTHR43707">
    <property type="entry name" value="HISTIDYL-TRNA SYNTHETASE"/>
    <property type="match status" value="1"/>
</dbReference>
<comment type="subcellular location">
    <subcellularLocation>
        <location evidence="4">Plastid</location>
        <location evidence="4">Chloroplast</location>
    </subcellularLocation>
</comment>
<dbReference type="AlphaFoldDB" id="A0A1Z1MKH8"/>
<dbReference type="SUPFAM" id="SSF52954">
    <property type="entry name" value="Class II aaRS ABD-related"/>
    <property type="match status" value="1"/>
</dbReference>
<organism evidence="7">
    <name type="scientific">Spyridia filamentosa</name>
    <name type="common">Red alga</name>
    <name type="synonym">Fucus filamentosus</name>
    <dbReference type="NCBI Taxonomy" id="196632"/>
    <lineage>
        <taxon>Eukaryota</taxon>
        <taxon>Rhodophyta</taxon>
        <taxon>Florideophyceae</taxon>
        <taxon>Rhodymeniophycidae</taxon>
        <taxon>Ceramiales</taxon>
        <taxon>Spyridiaceae</taxon>
        <taxon>Spyridia</taxon>
    </lineage>
</organism>
<dbReference type="GO" id="GO:0009507">
    <property type="term" value="C:chloroplast"/>
    <property type="evidence" value="ECO:0007669"/>
    <property type="project" value="UniProtKB-SubCell"/>
</dbReference>
<dbReference type="InterPro" id="IPR004154">
    <property type="entry name" value="Anticodon-bd"/>
</dbReference>
<geneLocation type="chloroplast" evidence="7"/>
<evidence type="ECO:0000256" key="5">
    <source>
        <dbReference type="PIRSR" id="PIRSR001549-1"/>
    </source>
</evidence>
<keyword evidence="4" id="KW-0067">ATP-binding</keyword>
<dbReference type="HAMAP" id="MF_00127">
    <property type="entry name" value="His_tRNA_synth"/>
    <property type="match status" value="1"/>
</dbReference>
<dbReference type="RefSeq" id="YP_009397119.1">
    <property type="nucleotide sequence ID" value="NC_035285.1"/>
</dbReference>
<dbReference type="InterPro" id="IPR036621">
    <property type="entry name" value="Anticodon-bd_dom_sf"/>
</dbReference>
<evidence type="ECO:0000259" key="6">
    <source>
        <dbReference type="PROSITE" id="PS50862"/>
    </source>
</evidence>
<sequence length="422" mass="49079">MQPSRGTKDILPNEIILWQTIYDKVKNILTLSDYKEIRTPIFENTEIFKRSIGSDTDIINKEMYSFKDRGGRDITLRPEGTASVIRAFLSNKLYASNEIHRMWYLGPMFRYERPQAGRQRQFHQLGVECIGSYNSLADAEVIRLAEKILNELNCINYTIEINCIGNQKERDVYKKKLTEYLLKYEQDLNEESKRRIKTNPLRILDSKDQKVQEILTNAPQIASHLELDSLQHFNELREHLNNSNIKYTINKNLIRGLDYYNCTAFEIKTDSEYQQNAICGGGRYDQLIQQLGGPNIPSVGWAIGIERLIKEIKKTFVVNNNKNIIYLANYGTKARKEIWKIINILEQEKIAFHLDLSNNNFQKQLKKAHKIGAKLCILLGNNEIENNILTIKNMDTGEQTQISCDNIYNYFKSIKKSLHLTN</sequence>
<keyword evidence="4" id="KW-0648">Protein biosynthesis</keyword>
<gene>
    <name evidence="7" type="primary">syh</name>
    <name evidence="4" type="synonym">hisS</name>
</gene>
<feature type="binding site" evidence="5">
    <location>
        <begin position="259"/>
        <end position="260"/>
    </location>
    <ligand>
        <name>L-histidine</name>
        <dbReference type="ChEBI" id="CHEBI:57595"/>
    </ligand>
</feature>
<name>A0A1Z1MKH8_SPYFI</name>
<dbReference type="InterPro" id="IPR004516">
    <property type="entry name" value="HisRS/HisZ"/>
</dbReference>
<dbReference type="InterPro" id="IPR045864">
    <property type="entry name" value="aa-tRNA-synth_II/BPL/LPL"/>
</dbReference>
<dbReference type="InterPro" id="IPR006195">
    <property type="entry name" value="aa-tRNA-synth_II"/>
</dbReference>
<feature type="binding site" evidence="5">
    <location>
        <begin position="79"/>
        <end position="81"/>
    </location>
    <ligand>
        <name>L-histidine</name>
        <dbReference type="ChEBI" id="CHEBI:57595"/>
    </ligand>
</feature>
<dbReference type="InterPro" id="IPR015807">
    <property type="entry name" value="His-tRNA-ligase"/>
</dbReference>
<feature type="domain" description="Aminoacyl-transfer RNA synthetases class-II family profile" evidence="6">
    <location>
        <begin position="1"/>
        <end position="309"/>
    </location>
</feature>
<dbReference type="Gene3D" id="3.40.50.800">
    <property type="entry name" value="Anticodon-binding domain"/>
    <property type="match status" value="1"/>
</dbReference>
<dbReference type="GeneID" id="33359425"/>
<feature type="binding site" evidence="5">
    <location>
        <position position="110"/>
    </location>
    <ligand>
        <name>L-histidine</name>
        <dbReference type="ChEBI" id="CHEBI:57595"/>
    </ligand>
</feature>
<keyword evidence="7" id="KW-0150">Chloroplast</keyword>
<dbReference type="SUPFAM" id="SSF55681">
    <property type="entry name" value="Class II aaRS and biotin synthetases"/>
    <property type="match status" value="1"/>
</dbReference>
<dbReference type="PANTHER" id="PTHR43707:SF1">
    <property type="entry name" value="HISTIDINE--TRNA LIGASE, MITOCHONDRIAL-RELATED"/>
    <property type="match status" value="1"/>
</dbReference>
<keyword evidence="7" id="KW-0934">Plastid</keyword>
<dbReference type="GO" id="GO:0004821">
    <property type="term" value="F:histidine-tRNA ligase activity"/>
    <property type="evidence" value="ECO:0007669"/>
    <property type="project" value="UniProtKB-UniRule"/>
</dbReference>